<reference evidence="2" key="1">
    <citation type="submission" date="2022-11" db="EMBL/GenBank/DDBJ databases">
        <title>High-quality draft genome sequence of Galbibacter sp. strain CMA-7.</title>
        <authorList>
            <person name="Wei L."/>
            <person name="Dong C."/>
            <person name="Shao Z."/>
        </authorList>
    </citation>
    <scope>NUCLEOTIDE SEQUENCE</scope>
    <source>
        <strain evidence="2">CMA-7</strain>
    </source>
</reference>
<dbReference type="InterPro" id="IPR002761">
    <property type="entry name" value="Diphthami_syn_dom"/>
</dbReference>
<evidence type="ECO:0000313" key="2">
    <source>
        <dbReference type="EMBL" id="MDG3585168.1"/>
    </source>
</evidence>
<dbReference type="RefSeq" id="WP_277899556.1">
    <property type="nucleotide sequence ID" value="NZ_JAPMUA010000002.1"/>
</dbReference>
<dbReference type="Gene3D" id="3.90.1490.10">
    <property type="entry name" value="putative n-type atp pyrophosphatase, domain 2"/>
    <property type="match status" value="1"/>
</dbReference>
<comment type="caution">
    <text evidence="2">The sequence shown here is derived from an EMBL/GenBank/DDBJ whole genome shotgun (WGS) entry which is preliminary data.</text>
</comment>
<dbReference type="EMBL" id="JAPMUA010000002">
    <property type="protein sequence ID" value="MDG3585168.1"/>
    <property type="molecule type" value="Genomic_DNA"/>
</dbReference>
<dbReference type="Pfam" id="PF01902">
    <property type="entry name" value="Diphthami_syn_2"/>
    <property type="match status" value="1"/>
</dbReference>
<proteinExistence type="predicted"/>
<dbReference type="CDD" id="cd01994">
    <property type="entry name" value="AANH_PF0828-like"/>
    <property type="match status" value="1"/>
</dbReference>
<dbReference type="InterPro" id="IPR030662">
    <property type="entry name" value="DPH6/MJ0570"/>
</dbReference>
<keyword evidence="2" id="KW-0436">Ligase</keyword>
<gene>
    <name evidence="2" type="ORF">OSR52_04750</name>
</gene>
<name>A0ABT6FPH6_9FLAO</name>
<dbReference type="EC" id="6.3.1.14" evidence="2"/>
<dbReference type="NCBIfam" id="TIGR00290">
    <property type="entry name" value="MJ0570_dom"/>
    <property type="match status" value="1"/>
</dbReference>
<feature type="domain" description="Diphthamide synthase" evidence="1">
    <location>
        <begin position="5"/>
        <end position="208"/>
    </location>
</feature>
<evidence type="ECO:0000313" key="3">
    <source>
        <dbReference type="Proteomes" id="UP001153642"/>
    </source>
</evidence>
<protein>
    <submittedName>
        <fullName evidence="2">Diphthine--ammonia ligase</fullName>
        <ecNumber evidence="2">6.3.1.14</ecNumber>
    </submittedName>
</protein>
<evidence type="ECO:0000259" key="1">
    <source>
        <dbReference type="Pfam" id="PF01902"/>
    </source>
</evidence>
<organism evidence="2 3">
    <name type="scientific">Galbibacter pacificus</name>
    <dbReference type="NCBI Taxonomy" id="2996052"/>
    <lineage>
        <taxon>Bacteria</taxon>
        <taxon>Pseudomonadati</taxon>
        <taxon>Bacteroidota</taxon>
        <taxon>Flavobacteriia</taxon>
        <taxon>Flavobacteriales</taxon>
        <taxon>Flavobacteriaceae</taxon>
        <taxon>Galbibacter</taxon>
    </lineage>
</organism>
<dbReference type="Gene3D" id="3.40.50.620">
    <property type="entry name" value="HUPs"/>
    <property type="match status" value="1"/>
</dbReference>
<keyword evidence="3" id="KW-1185">Reference proteome</keyword>
<dbReference type="GO" id="GO:0017178">
    <property type="term" value="F:diphthine-ammonia ligase activity"/>
    <property type="evidence" value="ECO:0007669"/>
    <property type="project" value="UniProtKB-EC"/>
</dbReference>
<dbReference type="InterPro" id="IPR014729">
    <property type="entry name" value="Rossmann-like_a/b/a_fold"/>
</dbReference>
<dbReference type="Proteomes" id="UP001153642">
    <property type="component" value="Unassembled WGS sequence"/>
</dbReference>
<accession>A0ABT6FPH6</accession>
<dbReference type="SUPFAM" id="SSF52402">
    <property type="entry name" value="Adenine nucleotide alpha hydrolases-like"/>
    <property type="match status" value="1"/>
</dbReference>
<dbReference type="PIRSF" id="PIRSF039123">
    <property type="entry name" value="Diphthamide_synthase"/>
    <property type="match status" value="1"/>
</dbReference>
<sequence>MAHKTYFNWSTGKDSALALYKMNSDPRFSIDALVTTVNTELNRVSMHGLRNELLVEQAKQIGLPLQTIELPGEVSMEGYNAIMKDFMKSIKAQGYTHTVFGDIFLEDLKAFRETKLKEVGIDAEFPLWKQDTKKLINQFIAHGFKAITVSVNAKLLNKSFVGRIIDEDFLKDLPENVDPCGENGEFHTLVFDGPIFKQPVDFEKGEKVLKEFKINGNKDECFKDAVNWDTAFWYCDLYKK</sequence>